<dbReference type="OrthoDB" id="6222060at2759"/>
<proteinExistence type="predicted"/>
<dbReference type="InterPro" id="IPR036770">
    <property type="entry name" value="Ankyrin_rpt-contain_sf"/>
</dbReference>
<name>A0A8J4WZB6_9TREM</name>
<feature type="repeat" description="ANK" evidence="3">
    <location>
        <begin position="32"/>
        <end position="64"/>
    </location>
</feature>
<reference evidence="4" key="1">
    <citation type="submission" date="2019-05" db="EMBL/GenBank/DDBJ databases">
        <title>Annotation for the trematode Paragonimus heterotremus.</title>
        <authorList>
            <person name="Choi Y.-J."/>
        </authorList>
    </citation>
    <scope>NUCLEOTIDE SEQUENCE</scope>
    <source>
        <strain evidence="4">LC</strain>
    </source>
</reference>
<evidence type="ECO:0000313" key="4">
    <source>
        <dbReference type="EMBL" id="KAF5400432.1"/>
    </source>
</evidence>
<organism evidence="4 5">
    <name type="scientific">Paragonimus heterotremus</name>
    <dbReference type="NCBI Taxonomy" id="100268"/>
    <lineage>
        <taxon>Eukaryota</taxon>
        <taxon>Metazoa</taxon>
        <taxon>Spiralia</taxon>
        <taxon>Lophotrochozoa</taxon>
        <taxon>Platyhelminthes</taxon>
        <taxon>Trematoda</taxon>
        <taxon>Digenea</taxon>
        <taxon>Plagiorchiida</taxon>
        <taxon>Troglotremata</taxon>
        <taxon>Troglotrematidae</taxon>
        <taxon>Paragonimus</taxon>
    </lineage>
</organism>
<keyword evidence="1" id="KW-0677">Repeat</keyword>
<dbReference type="PROSITE" id="PS50297">
    <property type="entry name" value="ANK_REP_REGION"/>
    <property type="match status" value="1"/>
</dbReference>
<dbReference type="SUPFAM" id="SSF48403">
    <property type="entry name" value="Ankyrin repeat"/>
    <property type="match status" value="1"/>
</dbReference>
<evidence type="ECO:0000256" key="1">
    <source>
        <dbReference type="ARBA" id="ARBA00022737"/>
    </source>
</evidence>
<evidence type="ECO:0000313" key="5">
    <source>
        <dbReference type="Proteomes" id="UP000748531"/>
    </source>
</evidence>
<dbReference type="EMBL" id="LUCH01003194">
    <property type="protein sequence ID" value="KAF5400432.1"/>
    <property type="molecule type" value="Genomic_DNA"/>
</dbReference>
<gene>
    <name evidence="4" type="ORF">PHET_06530</name>
</gene>
<dbReference type="Pfam" id="PF12796">
    <property type="entry name" value="Ank_2"/>
    <property type="match status" value="1"/>
</dbReference>
<dbReference type="SMART" id="SM00248">
    <property type="entry name" value="ANK"/>
    <property type="match status" value="3"/>
</dbReference>
<dbReference type="Gene3D" id="1.25.40.20">
    <property type="entry name" value="Ankyrin repeat-containing domain"/>
    <property type="match status" value="1"/>
</dbReference>
<dbReference type="Proteomes" id="UP000748531">
    <property type="component" value="Unassembled WGS sequence"/>
</dbReference>
<keyword evidence="5" id="KW-1185">Reference proteome</keyword>
<dbReference type="PANTHER" id="PTHR24201">
    <property type="entry name" value="ANK_REP_REGION DOMAIN-CONTAINING PROTEIN"/>
    <property type="match status" value="1"/>
</dbReference>
<evidence type="ECO:0000256" key="3">
    <source>
        <dbReference type="PROSITE-ProRule" id="PRU00023"/>
    </source>
</evidence>
<sequence>MLVYLAAANGDEVRLEKLLKQENNVNYVDESTGMRPIHAAAAWGNPNCLKVLVNYGADVNQTDELLCTPLHHAARNGHTKTFEWLDENNADLVRRNLFGQSPADMALANDFPDLADQILRAALKQKKQVDQPVDNEVGGQATQ</sequence>
<accession>A0A8J4WZB6</accession>
<dbReference type="InterPro" id="IPR050776">
    <property type="entry name" value="Ank_Repeat/CDKN_Inhibitor"/>
</dbReference>
<dbReference type="InterPro" id="IPR002110">
    <property type="entry name" value="Ankyrin_rpt"/>
</dbReference>
<feature type="repeat" description="ANK" evidence="3">
    <location>
        <begin position="68"/>
        <end position="97"/>
    </location>
</feature>
<dbReference type="PANTHER" id="PTHR24201:SF15">
    <property type="entry name" value="ANKYRIN REPEAT DOMAIN-CONTAINING PROTEIN 66"/>
    <property type="match status" value="1"/>
</dbReference>
<comment type="caution">
    <text evidence="4">The sequence shown here is derived from an EMBL/GenBank/DDBJ whole genome shotgun (WGS) entry which is preliminary data.</text>
</comment>
<protein>
    <submittedName>
        <fullName evidence="4">Ankyrin repeat PH and SEC7 domain containing protein secG</fullName>
    </submittedName>
</protein>
<keyword evidence="2 3" id="KW-0040">ANK repeat</keyword>
<dbReference type="AlphaFoldDB" id="A0A8J4WZB6"/>
<dbReference type="PROSITE" id="PS50088">
    <property type="entry name" value="ANK_REPEAT"/>
    <property type="match status" value="2"/>
</dbReference>
<evidence type="ECO:0000256" key="2">
    <source>
        <dbReference type="ARBA" id="ARBA00023043"/>
    </source>
</evidence>